<sequence>MVAALQQPIFPSASSVPKSRSEAPRVVLYSAFRDNFHLTTWVALGALVQGIACLVLPARHALLPIVFLLLQRLVRTIMMANSIIPDTQMDGVMMGKFTAQIPGTDGCPPTQPAEQDIVVILLATRSNHPLGLLAKGYRDMGVHMKAMLTELHEDGEQYGFLGQTSWVSTNERYSNNQTMILCYFRSIEGLHAFAHGPIHRKAWDWWNTITKTHPYLSIMHEVYHAPKGHWENIYINNHLTGLANTTARMTVDGQATRPLFDARRGGLRTQLGRLGRSDGAEDEQYGENSY</sequence>
<evidence type="ECO:0000256" key="1">
    <source>
        <dbReference type="SAM" id="MobiDB-lite"/>
    </source>
</evidence>
<dbReference type="GeneID" id="87840442"/>
<feature type="compositionally biased region" description="Acidic residues" evidence="1">
    <location>
        <begin position="280"/>
        <end position="290"/>
    </location>
</feature>
<dbReference type="InterPro" id="IPR011008">
    <property type="entry name" value="Dimeric_a/b-barrel"/>
</dbReference>
<dbReference type="RefSeq" id="XP_062660776.1">
    <property type="nucleotide sequence ID" value="XM_062803494.1"/>
</dbReference>
<dbReference type="AlphaFoldDB" id="A0AAE0HIM8"/>
<reference evidence="2" key="1">
    <citation type="journal article" date="2023" name="Mol. Phylogenet. Evol.">
        <title>Genome-scale phylogeny and comparative genomics of the fungal order Sordariales.</title>
        <authorList>
            <person name="Hensen N."/>
            <person name="Bonometti L."/>
            <person name="Westerberg I."/>
            <person name="Brannstrom I.O."/>
            <person name="Guillou S."/>
            <person name="Cros-Aarteil S."/>
            <person name="Calhoun S."/>
            <person name="Haridas S."/>
            <person name="Kuo A."/>
            <person name="Mondo S."/>
            <person name="Pangilinan J."/>
            <person name="Riley R."/>
            <person name="LaButti K."/>
            <person name="Andreopoulos B."/>
            <person name="Lipzen A."/>
            <person name="Chen C."/>
            <person name="Yan M."/>
            <person name="Daum C."/>
            <person name="Ng V."/>
            <person name="Clum A."/>
            <person name="Steindorff A."/>
            <person name="Ohm R.A."/>
            <person name="Martin F."/>
            <person name="Silar P."/>
            <person name="Natvig D.O."/>
            <person name="Lalanne C."/>
            <person name="Gautier V."/>
            <person name="Ament-Velasquez S.L."/>
            <person name="Kruys A."/>
            <person name="Hutchinson M.I."/>
            <person name="Powell A.J."/>
            <person name="Barry K."/>
            <person name="Miller A.N."/>
            <person name="Grigoriev I.V."/>
            <person name="Debuchy R."/>
            <person name="Gladieux P."/>
            <person name="Hiltunen Thoren M."/>
            <person name="Johannesson H."/>
        </authorList>
    </citation>
    <scope>NUCLEOTIDE SEQUENCE</scope>
    <source>
        <strain evidence="2">CBS 168.71</strain>
    </source>
</reference>
<keyword evidence="3" id="KW-1185">Reference proteome</keyword>
<dbReference type="Proteomes" id="UP001278766">
    <property type="component" value="Unassembled WGS sequence"/>
</dbReference>
<name>A0AAE0HIM8_9PEZI</name>
<feature type="region of interest" description="Disordered" evidence="1">
    <location>
        <begin position="271"/>
        <end position="290"/>
    </location>
</feature>
<dbReference type="InterPro" id="IPR025444">
    <property type="entry name" value="Monooxy_af470"/>
</dbReference>
<dbReference type="Pfam" id="PF13826">
    <property type="entry name" value="Monooxy_af470-like"/>
    <property type="match status" value="1"/>
</dbReference>
<evidence type="ECO:0000313" key="2">
    <source>
        <dbReference type="EMBL" id="KAK3297262.1"/>
    </source>
</evidence>
<dbReference type="SUPFAM" id="SSF54909">
    <property type="entry name" value="Dimeric alpha+beta barrel"/>
    <property type="match status" value="1"/>
</dbReference>
<organism evidence="2 3">
    <name type="scientific">Chaetomium fimeti</name>
    <dbReference type="NCBI Taxonomy" id="1854472"/>
    <lineage>
        <taxon>Eukaryota</taxon>
        <taxon>Fungi</taxon>
        <taxon>Dikarya</taxon>
        <taxon>Ascomycota</taxon>
        <taxon>Pezizomycotina</taxon>
        <taxon>Sordariomycetes</taxon>
        <taxon>Sordariomycetidae</taxon>
        <taxon>Sordariales</taxon>
        <taxon>Chaetomiaceae</taxon>
        <taxon>Chaetomium</taxon>
    </lineage>
</organism>
<proteinExistence type="predicted"/>
<comment type="caution">
    <text evidence="2">The sequence shown here is derived from an EMBL/GenBank/DDBJ whole genome shotgun (WGS) entry which is preliminary data.</text>
</comment>
<gene>
    <name evidence="2" type="ORF">B0H64DRAFT_391721</name>
</gene>
<protein>
    <submittedName>
        <fullName evidence="2">Uncharacterized protein</fullName>
    </submittedName>
</protein>
<dbReference type="EMBL" id="JAUEPN010000003">
    <property type="protein sequence ID" value="KAK3297262.1"/>
    <property type="molecule type" value="Genomic_DNA"/>
</dbReference>
<evidence type="ECO:0000313" key="3">
    <source>
        <dbReference type="Proteomes" id="UP001278766"/>
    </source>
</evidence>
<reference evidence="2" key="2">
    <citation type="submission" date="2023-06" db="EMBL/GenBank/DDBJ databases">
        <authorList>
            <consortium name="Lawrence Berkeley National Laboratory"/>
            <person name="Haridas S."/>
            <person name="Hensen N."/>
            <person name="Bonometti L."/>
            <person name="Westerberg I."/>
            <person name="Brannstrom I.O."/>
            <person name="Guillou S."/>
            <person name="Cros-Aarteil S."/>
            <person name="Calhoun S."/>
            <person name="Kuo A."/>
            <person name="Mondo S."/>
            <person name="Pangilinan J."/>
            <person name="Riley R."/>
            <person name="Labutti K."/>
            <person name="Andreopoulos B."/>
            <person name="Lipzen A."/>
            <person name="Chen C."/>
            <person name="Yanf M."/>
            <person name="Daum C."/>
            <person name="Ng V."/>
            <person name="Clum A."/>
            <person name="Steindorff A."/>
            <person name="Ohm R."/>
            <person name="Martin F."/>
            <person name="Silar P."/>
            <person name="Natvig D."/>
            <person name="Lalanne C."/>
            <person name="Gautier V."/>
            <person name="Ament-Velasquez S.L."/>
            <person name="Kruys A."/>
            <person name="Hutchinson M.I."/>
            <person name="Powell A.J."/>
            <person name="Barry K."/>
            <person name="Miller A.N."/>
            <person name="Grigoriev I.V."/>
            <person name="Debuchy R."/>
            <person name="Gladieux P."/>
            <person name="Thoren M.H."/>
            <person name="Johannesson H."/>
        </authorList>
    </citation>
    <scope>NUCLEOTIDE SEQUENCE</scope>
    <source>
        <strain evidence="2">CBS 168.71</strain>
    </source>
</reference>
<accession>A0AAE0HIM8</accession>